<sequence>MTGLLLDSLGWNYVFIFPAIGSFTSFVLLLTVAEPIPHPTHSRHCHQAPRKAFTVSSTVDSERISIGKTLWLGLFMTRRIKFSANKNADHC</sequence>
<keyword evidence="1" id="KW-1133">Transmembrane helix</keyword>
<gene>
    <name evidence="2" type="ORF">HX810_08255</name>
</gene>
<keyword evidence="1" id="KW-0812">Transmembrane</keyword>
<dbReference type="SUPFAM" id="SSF103473">
    <property type="entry name" value="MFS general substrate transporter"/>
    <property type="match status" value="1"/>
</dbReference>
<protein>
    <submittedName>
        <fullName evidence="2">Uncharacterized protein</fullName>
    </submittedName>
</protein>
<evidence type="ECO:0000313" key="3">
    <source>
        <dbReference type="Proteomes" id="UP000561369"/>
    </source>
</evidence>
<keyword evidence="1" id="KW-0472">Membrane</keyword>
<dbReference type="RefSeq" id="WP_177023925.1">
    <property type="nucleotide sequence ID" value="NZ_JACAQV010000008.1"/>
</dbReference>
<evidence type="ECO:0000256" key="1">
    <source>
        <dbReference type="SAM" id="Phobius"/>
    </source>
</evidence>
<accession>A0A7Y8GC32</accession>
<dbReference type="AlphaFoldDB" id="A0A7Y8GC32"/>
<comment type="caution">
    <text evidence="2">The sequence shown here is derived from an EMBL/GenBank/DDBJ whole genome shotgun (WGS) entry which is preliminary data.</text>
</comment>
<reference evidence="2 3" key="1">
    <citation type="submission" date="2020-04" db="EMBL/GenBank/DDBJ databases">
        <title>Molecular characterization of pseudomonads from Agaricus bisporus reveal novel blotch 2 pathogens in Western Europe.</title>
        <authorList>
            <person name="Taparia T."/>
            <person name="Krijger M."/>
            <person name="Haynes E."/>
            <person name="Elpinstone J.G."/>
            <person name="Noble R."/>
            <person name="Van Der Wolf J."/>
        </authorList>
    </citation>
    <scope>NUCLEOTIDE SEQUENCE [LARGE SCALE GENOMIC DNA]</scope>
    <source>
        <strain evidence="2 3">IPO3765</strain>
    </source>
</reference>
<dbReference type="Proteomes" id="UP000561369">
    <property type="component" value="Unassembled WGS sequence"/>
</dbReference>
<feature type="transmembrane region" description="Helical" evidence="1">
    <location>
        <begin position="12"/>
        <end position="33"/>
    </location>
</feature>
<name>A0A7Y8GC32_9PSED</name>
<dbReference type="EMBL" id="JACAQV010000008">
    <property type="protein sequence ID" value="NWF07652.1"/>
    <property type="molecule type" value="Genomic_DNA"/>
</dbReference>
<evidence type="ECO:0000313" key="2">
    <source>
        <dbReference type="EMBL" id="NWF07652.1"/>
    </source>
</evidence>
<proteinExistence type="predicted"/>
<dbReference type="InterPro" id="IPR036259">
    <property type="entry name" value="MFS_trans_sf"/>
</dbReference>
<organism evidence="2 3">
    <name type="scientific">Pseudomonas salomonii</name>
    <dbReference type="NCBI Taxonomy" id="191391"/>
    <lineage>
        <taxon>Bacteria</taxon>
        <taxon>Pseudomonadati</taxon>
        <taxon>Pseudomonadota</taxon>
        <taxon>Gammaproteobacteria</taxon>
        <taxon>Pseudomonadales</taxon>
        <taxon>Pseudomonadaceae</taxon>
        <taxon>Pseudomonas</taxon>
    </lineage>
</organism>